<evidence type="ECO:0000259" key="7">
    <source>
        <dbReference type="Pfam" id="PF24986"/>
    </source>
</evidence>
<dbReference type="EMBL" id="JACHHF010000005">
    <property type="protein sequence ID" value="MBB5176205.1"/>
    <property type="molecule type" value="Genomic_DNA"/>
</dbReference>
<dbReference type="InterPro" id="IPR009000">
    <property type="entry name" value="Transl_B-barrel_sf"/>
</dbReference>
<evidence type="ECO:0000259" key="6">
    <source>
        <dbReference type="Pfam" id="PF01782"/>
    </source>
</evidence>
<dbReference type="Pfam" id="PF24986">
    <property type="entry name" value="PRC_RimM"/>
    <property type="match status" value="1"/>
</dbReference>
<organism evidence="8 9">
    <name type="scientific">Nosocomiicoccus ampullae</name>
    <dbReference type="NCBI Taxonomy" id="489910"/>
    <lineage>
        <taxon>Bacteria</taxon>
        <taxon>Bacillati</taxon>
        <taxon>Bacillota</taxon>
        <taxon>Bacilli</taxon>
        <taxon>Bacillales</taxon>
        <taxon>Staphylococcaceae</taxon>
        <taxon>Nosocomiicoccus</taxon>
    </lineage>
</organism>
<evidence type="ECO:0000256" key="5">
    <source>
        <dbReference type="HAMAP-Rule" id="MF_00014"/>
    </source>
</evidence>
<evidence type="ECO:0000313" key="9">
    <source>
        <dbReference type="Proteomes" id="UP000579136"/>
    </source>
</evidence>
<dbReference type="SUPFAM" id="SSF50346">
    <property type="entry name" value="PRC-barrel domain"/>
    <property type="match status" value="1"/>
</dbReference>
<dbReference type="RefSeq" id="WP_183674243.1">
    <property type="nucleotide sequence ID" value="NZ_CBCRYX010000004.1"/>
</dbReference>
<keyword evidence="3 5" id="KW-0698">rRNA processing</keyword>
<dbReference type="Gene3D" id="2.40.30.60">
    <property type="entry name" value="RimM"/>
    <property type="match status" value="1"/>
</dbReference>
<dbReference type="GO" id="GO:0043022">
    <property type="term" value="F:ribosome binding"/>
    <property type="evidence" value="ECO:0007669"/>
    <property type="project" value="InterPro"/>
</dbReference>
<keyword evidence="9" id="KW-1185">Reference proteome</keyword>
<evidence type="ECO:0000256" key="3">
    <source>
        <dbReference type="ARBA" id="ARBA00022552"/>
    </source>
</evidence>
<dbReference type="PANTHER" id="PTHR33692">
    <property type="entry name" value="RIBOSOME MATURATION FACTOR RIMM"/>
    <property type="match status" value="1"/>
</dbReference>
<comment type="similarity">
    <text evidence="5">Belongs to the RimM family.</text>
</comment>
<dbReference type="Proteomes" id="UP000579136">
    <property type="component" value="Unassembled WGS sequence"/>
</dbReference>
<dbReference type="GO" id="GO:0005737">
    <property type="term" value="C:cytoplasm"/>
    <property type="evidence" value="ECO:0007669"/>
    <property type="project" value="UniProtKB-SubCell"/>
</dbReference>
<dbReference type="InterPro" id="IPR056792">
    <property type="entry name" value="PRC_RimM"/>
</dbReference>
<keyword evidence="4 5" id="KW-0143">Chaperone</keyword>
<comment type="domain">
    <text evidence="5">The PRC barrel domain binds ribosomal protein uS19.</text>
</comment>
<protein>
    <recommendedName>
        <fullName evidence="5">Ribosome maturation factor RimM</fullName>
    </recommendedName>
</protein>
<keyword evidence="1 5" id="KW-0963">Cytoplasm</keyword>
<dbReference type="InterPro" id="IPR036976">
    <property type="entry name" value="RimM_N_sf"/>
</dbReference>
<dbReference type="HAMAP" id="MF_00014">
    <property type="entry name" value="Ribosome_mat_RimM"/>
    <property type="match status" value="1"/>
</dbReference>
<dbReference type="AlphaFoldDB" id="A0A9Q2D097"/>
<dbReference type="InterPro" id="IPR011961">
    <property type="entry name" value="RimM"/>
</dbReference>
<dbReference type="InterPro" id="IPR011033">
    <property type="entry name" value="PRC_barrel-like_sf"/>
</dbReference>
<comment type="function">
    <text evidence="5">An accessory protein needed during the final step in the assembly of 30S ribosomal subunit, possibly for assembly of the head region. Essential for efficient processing of 16S rRNA. May be needed both before and after RbfA during the maturation of 16S rRNA. It has affinity for free ribosomal 30S subunits but not for 70S ribosomes.</text>
</comment>
<dbReference type="SUPFAM" id="SSF50447">
    <property type="entry name" value="Translation proteins"/>
    <property type="match status" value="1"/>
</dbReference>
<accession>A0A9Q2D097</accession>
<proteinExistence type="inferred from homology"/>
<name>A0A9Q2D097_9STAP</name>
<gene>
    <name evidence="5" type="primary">rimM</name>
    <name evidence="8" type="ORF">HNQ45_001092</name>
</gene>
<keyword evidence="2 5" id="KW-0690">Ribosome biogenesis</keyword>
<evidence type="ECO:0000256" key="2">
    <source>
        <dbReference type="ARBA" id="ARBA00022517"/>
    </source>
</evidence>
<comment type="caution">
    <text evidence="8">The sequence shown here is derived from an EMBL/GenBank/DDBJ whole genome shotgun (WGS) entry which is preliminary data.</text>
</comment>
<evidence type="ECO:0000256" key="4">
    <source>
        <dbReference type="ARBA" id="ARBA00023186"/>
    </source>
</evidence>
<dbReference type="Pfam" id="PF01782">
    <property type="entry name" value="RimM"/>
    <property type="match status" value="1"/>
</dbReference>
<dbReference type="PANTHER" id="PTHR33692:SF1">
    <property type="entry name" value="RIBOSOME MATURATION FACTOR RIMM"/>
    <property type="match status" value="1"/>
</dbReference>
<sequence length="163" mass="18362">MIDIGTLVNFHGVRGEVKVLSSSDFAFERFSKGQTVTIKNETYTITNYRKHKNFHLLTFEGISNINEVEHLKGETVYQAFDAVDMELPEGQYHFNDIIGCEVVNLNTNEVLGTISTILPTGSKDVFVIGDYKYMIPNAEDIVKSIDVENKTIEIEPIEGLLDL</sequence>
<feature type="domain" description="Ribosome maturation factor RimM PRC barrel" evidence="7">
    <location>
        <begin position="95"/>
        <end position="160"/>
    </location>
</feature>
<dbReference type="GO" id="GO:0005840">
    <property type="term" value="C:ribosome"/>
    <property type="evidence" value="ECO:0007669"/>
    <property type="project" value="InterPro"/>
</dbReference>
<dbReference type="GO" id="GO:0042274">
    <property type="term" value="P:ribosomal small subunit biogenesis"/>
    <property type="evidence" value="ECO:0007669"/>
    <property type="project" value="UniProtKB-UniRule"/>
</dbReference>
<dbReference type="InterPro" id="IPR002676">
    <property type="entry name" value="RimM_N"/>
</dbReference>
<dbReference type="NCBIfam" id="TIGR02273">
    <property type="entry name" value="16S_RimM"/>
    <property type="match status" value="1"/>
</dbReference>
<comment type="subcellular location">
    <subcellularLocation>
        <location evidence="5">Cytoplasm</location>
    </subcellularLocation>
</comment>
<feature type="domain" description="RimM N-terminal" evidence="6">
    <location>
        <begin position="4"/>
        <end position="77"/>
    </location>
</feature>
<reference evidence="8 9" key="1">
    <citation type="submission" date="2020-08" db="EMBL/GenBank/DDBJ databases">
        <title>Genomic Encyclopedia of Type Strains, Phase IV (KMG-IV): sequencing the most valuable type-strain genomes for metagenomic binning, comparative biology and taxonomic classification.</title>
        <authorList>
            <person name="Goeker M."/>
        </authorList>
    </citation>
    <scope>NUCLEOTIDE SEQUENCE [LARGE SCALE GENOMIC DNA]</scope>
    <source>
        <strain evidence="8 9">DSM 19163</strain>
    </source>
</reference>
<evidence type="ECO:0000313" key="8">
    <source>
        <dbReference type="EMBL" id="MBB5176205.1"/>
    </source>
</evidence>
<comment type="subunit">
    <text evidence="5">Binds ribosomal protein uS19.</text>
</comment>
<dbReference type="Gene3D" id="2.30.30.240">
    <property type="entry name" value="PRC-barrel domain"/>
    <property type="match status" value="1"/>
</dbReference>
<evidence type="ECO:0000256" key="1">
    <source>
        <dbReference type="ARBA" id="ARBA00022490"/>
    </source>
</evidence>
<dbReference type="GO" id="GO:0006364">
    <property type="term" value="P:rRNA processing"/>
    <property type="evidence" value="ECO:0007669"/>
    <property type="project" value="UniProtKB-UniRule"/>
</dbReference>